<accession>A0ABV4XL27</accession>
<gene>
    <name evidence="1" type="ORF">ACE1CI_05505</name>
</gene>
<sequence>MQRKDAKQPKHFCKEGFNGCSGKQEITLKQFDGKAVVTIEAT</sequence>
<dbReference type="Proteomes" id="UP001576784">
    <property type="component" value="Unassembled WGS sequence"/>
</dbReference>
<organism evidence="1 2">
    <name type="scientific">Floridaenema flaviceps BLCC-F50</name>
    <dbReference type="NCBI Taxonomy" id="3153642"/>
    <lineage>
        <taxon>Bacteria</taxon>
        <taxon>Bacillati</taxon>
        <taxon>Cyanobacteriota</taxon>
        <taxon>Cyanophyceae</taxon>
        <taxon>Oscillatoriophycideae</taxon>
        <taxon>Aerosakkonematales</taxon>
        <taxon>Aerosakkonemataceae</taxon>
        <taxon>Floridanema</taxon>
        <taxon>Floridanema flaviceps</taxon>
    </lineage>
</organism>
<evidence type="ECO:0000313" key="2">
    <source>
        <dbReference type="Proteomes" id="UP001576784"/>
    </source>
</evidence>
<protein>
    <submittedName>
        <fullName evidence="1">Uncharacterized protein</fullName>
    </submittedName>
</protein>
<name>A0ABV4XL27_9CYAN</name>
<proteinExistence type="predicted"/>
<comment type="caution">
    <text evidence="1">The sequence shown here is derived from an EMBL/GenBank/DDBJ whole genome shotgun (WGS) entry which is preliminary data.</text>
</comment>
<keyword evidence="2" id="KW-1185">Reference proteome</keyword>
<dbReference type="RefSeq" id="WP_413262057.1">
    <property type="nucleotide sequence ID" value="NZ_JBHFNR010000032.1"/>
</dbReference>
<dbReference type="EMBL" id="JBHFNR010000032">
    <property type="protein sequence ID" value="MFB2892386.1"/>
    <property type="molecule type" value="Genomic_DNA"/>
</dbReference>
<reference evidence="1 2" key="1">
    <citation type="submission" date="2024-09" db="EMBL/GenBank/DDBJ databases">
        <title>Floridaenema gen nov. (Aerosakkonemataceae, Aerosakkonematales ord. nov., Cyanobacteria) from benthic tropical and subtropical fresh waters, with the description of four new species.</title>
        <authorList>
            <person name="Moretto J.A."/>
            <person name="Berthold D.E."/>
            <person name="Lefler F.W."/>
            <person name="Huang I.-S."/>
            <person name="Laughinghouse H. IV."/>
        </authorList>
    </citation>
    <scope>NUCLEOTIDE SEQUENCE [LARGE SCALE GENOMIC DNA]</scope>
    <source>
        <strain evidence="1 2">BLCC-F50</strain>
    </source>
</reference>
<evidence type="ECO:0000313" key="1">
    <source>
        <dbReference type="EMBL" id="MFB2892386.1"/>
    </source>
</evidence>